<reference evidence="6" key="1">
    <citation type="journal article" date="2017" name="Nat. Commun.">
        <title>The asparagus genome sheds light on the origin and evolution of a young Y chromosome.</title>
        <authorList>
            <person name="Harkess A."/>
            <person name="Zhou J."/>
            <person name="Xu C."/>
            <person name="Bowers J.E."/>
            <person name="Van der Hulst R."/>
            <person name="Ayyampalayam S."/>
            <person name="Mercati F."/>
            <person name="Riccardi P."/>
            <person name="McKain M.R."/>
            <person name="Kakrana A."/>
            <person name="Tang H."/>
            <person name="Ray J."/>
            <person name="Groenendijk J."/>
            <person name="Arikit S."/>
            <person name="Mathioni S.M."/>
            <person name="Nakano M."/>
            <person name="Shan H."/>
            <person name="Telgmann-Rauber A."/>
            <person name="Kanno A."/>
            <person name="Yue Z."/>
            <person name="Chen H."/>
            <person name="Li W."/>
            <person name="Chen Y."/>
            <person name="Xu X."/>
            <person name="Zhang Y."/>
            <person name="Luo S."/>
            <person name="Chen H."/>
            <person name="Gao J."/>
            <person name="Mao Z."/>
            <person name="Pires J.C."/>
            <person name="Luo M."/>
            <person name="Kudrna D."/>
            <person name="Wing R.A."/>
            <person name="Meyers B.C."/>
            <person name="Yi K."/>
            <person name="Kong H."/>
            <person name="Lavrijsen P."/>
            <person name="Sunseri F."/>
            <person name="Falavigna A."/>
            <person name="Ye Y."/>
            <person name="Leebens-Mack J.H."/>
            <person name="Chen G."/>
        </authorList>
    </citation>
    <scope>NUCLEOTIDE SEQUENCE [LARGE SCALE GENOMIC DNA]</scope>
    <source>
        <strain evidence="6">cv. DH0086</strain>
    </source>
</reference>
<dbReference type="PROSITE" id="PS51352">
    <property type="entry name" value="THIOREDOXIN_2"/>
    <property type="match status" value="1"/>
</dbReference>
<dbReference type="PROSITE" id="PS00194">
    <property type="entry name" value="THIOREDOXIN_1"/>
    <property type="match status" value="1"/>
</dbReference>
<dbReference type="SUPFAM" id="SSF52833">
    <property type="entry name" value="Thioredoxin-like"/>
    <property type="match status" value="1"/>
</dbReference>
<dbReference type="Gene3D" id="3.40.30.10">
    <property type="entry name" value="Glutaredoxin"/>
    <property type="match status" value="1"/>
</dbReference>
<protein>
    <recommendedName>
        <fullName evidence="4">Thioredoxin domain-containing protein</fullName>
    </recommendedName>
</protein>
<dbReference type="FunFam" id="3.40.30.10:FF:000245">
    <property type="entry name" value="Thioredoxin"/>
    <property type="match status" value="1"/>
</dbReference>
<feature type="domain" description="Thioredoxin" evidence="4">
    <location>
        <begin position="9"/>
        <end position="129"/>
    </location>
</feature>
<dbReference type="InterPro" id="IPR013766">
    <property type="entry name" value="Thioredoxin_domain"/>
</dbReference>
<keyword evidence="1" id="KW-0249">Electron transport</keyword>
<dbReference type="CDD" id="cd02947">
    <property type="entry name" value="TRX_family"/>
    <property type="match status" value="1"/>
</dbReference>
<dbReference type="PRINTS" id="PR00421">
    <property type="entry name" value="THIOREDOXIN"/>
</dbReference>
<dbReference type="Proteomes" id="UP000243459">
    <property type="component" value="Chromosome 7"/>
</dbReference>
<dbReference type="PANTHER" id="PTHR10438">
    <property type="entry name" value="THIOREDOXIN"/>
    <property type="match status" value="1"/>
</dbReference>
<keyword evidence="1" id="KW-0813">Transport</keyword>
<dbReference type="OrthoDB" id="10263751at2759"/>
<dbReference type="Gramene" id="ONK65306">
    <property type="protein sequence ID" value="ONK65306"/>
    <property type="gene ID" value="A4U43_C07F35770"/>
</dbReference>
<name>A0A5P1EHC7_ASPOF</name>
<evidence type="ECO:0000313" key="6">
    <source>
        <dbReference type="Proteomes" id="UP000243459"/>
    </source>
</evidence>
<keyword evidence="3" id="KW-0676">Redox-active center</keyword>
<dbReference type="InterPro" id="IPR050620">
    <property type="entry name" value="Thioredoxin_H-type-like"/>
</dbReference>
<sequence>MGSFLSSLASPGDETPSESSCVIAIHSRSAWDEHWSTNQQNPNHLMVIDFTAKWCGPCRFVGPAFEAFSAKYTDVVFLKVDVDELSEISQQWNVQAMPTFIMLKGGKETGRVVGAKKNELEKMIQQHLNISKS</sequence>
<dbReference type="EMBL" id="CM007387">
    <property type="protein sequence ID" value="ONK65306.1"/>
    <property type="molecule type" value="Genomic_DNA"/>
</dbReference>
<dbReference type="PANTHER" id="PTHR10438:SF463">
    <property type="entry name" value="THIOREDOXIN"/>
    <property type="match status" value="1"/>
</dbReference>
<dbReference type="InterPro" id="IPR017937">
    <property type="entry name" value="Thioredoxin_CS"/>
</dbReference>
<evidence type="ECO:0000256" key="1">
    <source>
        <dbReference type="ARBA" id="ARBA00022982"/>
    </source>
</evidence>
<dbReference type="InterPro" id="IPR036249">
    <property type="entry name" value="Thioredoxin-like_sf"/>
</dbReference>
<evidence type="ECO:0000256" key="3">
    <source>
        <dbReference type="ARBA" id="ARBA00023284"/>
    </source>
</evidence>
<evidence type="ECO:0000256" key="2">
    <source>
        <dbReference type="ARBA" id="ARBA00023157"/>
    </source>
</evidence>
<accession>A0A5P1EHC7</accession>
<dbReference type="AlphaFoldDB" id="A0A5P1EHC7"/>
<keyword evidence="2" id="KW-1015">Disulfide bond</keyword>
<evidence type="ECO:0000313" key="5">
    <source>
        <dbReference type="EMBL" id="ONK65306.1"/>
    </source>
</evidence>
<organism evidence="5 6">
    <name type="scientific">Asparagus officinalis</name>
    <name type="common">Garden asparagus</name>
    <dbReference type="NCBI Taxonomy" id="4686"/>
    <lineage>
        <taxon>Eukaryota</taxon>
        <taxon>Viridiplantae</taxon>
        <taxon>Streptophyta</taxon>
        <taxon>Embryophyta</taxon>
        <taxon>Tracheophyta</taxon>
        <taxon>Spermatophyta</taxon>
        <taxon>Magnoliopsida</taxon>
        <taxon>Liliopsida</taxon>
        <taxon>Asparagales</taxon>
        <taxon>Asparagaceae</taxon>
        <taxon>Asparagoideae</taxon>
        <taxon>Asparagus</taxon>
    </lineage>
</organism>
<gene>
    <name evidence="5" type="ORF">A4U43_C07F35770</name>
</gene>
<proteinExistence type="predicted"/>
<evidence type="ECO:0000259" key="4">
    <source>
        <dbReference type="PROSITE" id="PS51352"/>
    </source>
</evidence>
<dbReference type="Pfam" id="PF00085">
    <property type="entry name" value="Thioredoxin"/>
    <property type="match status" value="1"/>
</dbReference>
<dbReference type="OMA" id="HAMADKF"/>
<keyword evidence="6" id="KW-1185">Reference proteome</keyword>